<name>A0A8C4NKR3_EPTBU</name>
<keyword evidence="11" id="KW-0496">Mitochondrion</keyword>
<evidence type="ECO:0000256" key="7">
    <source>
        <dbReference type="ARBA" id="ARBA00022660"/>
    </source>
</evidence>
<sequence length="109" mass="11941">MQPAILPRSSEARVDNPALLSAHDSPHPLGFGLAESTPWCIIPVLPVGPAHKLSGNAYCERDHRREHAPPQLIYSGHTALQAGTQVTDLKFMTPGDSYVWKLSQDQPHL</sequence>
<dbReference type="Pfam" id="PF07347">
    <property type="entry name" value="CI-B14_5a"/>
    <property type="match status" value="1"/>
</dbReference>
<evidence type="ECO:0000256" key="4">
    <source>
        <dbReference type="ARBA" id="ARBA00011533"/>
    </source>
</evidence>
<evidence type="ECO:0000256" key="9">
    <source>
        <dbReference type="ARBA" id="ARBA00022982"/>
    </source>
</evidence>
<comment type="similarity">
    <text evidence="3">Belongs to the complex I NDUFA7 subunit family.</text>
</comment>
<keyword evidence="16" id="KW-1185">Reference proteome</keyword>
<evidence type="ECO:0000256" key="14">
    <source>
        <dbReference type="ARBA" id="ARBA00033401"/>
    </source>
</evidence>
<evidence type="ECO:0000313" key="16">
    <source>
        <dbReference type="Proteomes" id="UP000694388"/>
    </source>
</evidence>
<keyword evidence="9" id="KW-0249">Electron transport</keyword>
<dbReference type="AlphaFoldDB" id="A0A8C4NKR3"/>
<keyword evidence="6" id="KW-0813">Transport</keyword>
<comment type="subunit">
    <text evidence="4">Complex I is composed of 45 different subunits.</text>
</comment>
<keyword evidence="8" id="KW-0999">Mitochondrion inner membrane</keyword>
<dbReference type="InterPro" id="IPR009947">
    <property type="entry name" value="NDUA7"/>
</dbReference>
<evidence type="ECO:0000256" key="5">
    <source>
        <dbReference type="ARBA" id="ARBA00016383"/>
    </source>
</evidence>
<keyword evidence="12" id="KW-0472">Membrane</keyword>
<protein>
    <recommendedName>
        <fullName evidence="5">NADH dehydrogenase [ubiquinone] 1 alpha subcomplex subunit 7</fullName>
    </recommendedName>
    <alternativeName>
        <fullName evidence="14">Complex I-B14.5a</fullName>
    </alternativeName>
    <alternativeName>
        <fullName evidence="13">NADH-ubiquinone oxidoreductase subunit B14.5a</fullName>
    </alternativeName>
</protein>
<evidence type="ECO:0000256" key="13">
    <source>
        <dbReference type="ARBA" id="ARBA00030360"/>
    </source>
</evidence>
<dbReference type="GO" id="GO:0006120">
    <property type="term" value="P:mitochondrial electron transport, NADH to ubiquinone"/>
    <property type="evidence" value="ECO:0007669"/>
    <property type="project" value="TreeGrafter"/>
</dbReference>
<comment type="subcellular location">
    <subcellularLocation>
        <location evidence="2">Mitochondrion inner membrane</location>
        <topology evidence="2">Peripheral membrane protein</topology>
        <orientation evidence="2">Matrix side</orientation>
    </subcellularLocation>
</comment>
<proteinExistence type="inferred from homology"/>
<accession>A0A8C4NKR3</accession>
<dbReference type="PANTHER" id="PTHR12485:SF1">
    <property type="entry name" value="NADH DEHYDROGENASE [UBIQUINONE] 1 ALPHA SUBCOMPLEX SUBUNIT 7"/>
    <property type="match status" value="1"/>
</dbReference>
<evidence type="ECO:0000256" key="6">
    <source>
        <dbReference type="ARBA" id="ARBA00022448"/>
    </source>
</evidence>
<organism evidence="15 16">
    <name type="scientific">Eptatretus burgeri</name>
    <name type="common">Inshore hagfish</name>
    <dbReference type="NCBI Taxonomy" id="7764"/>
    <lineage>
        <taxon>Eukaryota</taxon>
        <taxon>Metazoa</taxon>
        <taxon>Chordata</taxon>
        <taxon>Craniata</taxon>
        <taxon>Vertebrata</taxon>
        <taxon>Cyclostomata</taxon>
        <taxon>Myxini</taxon>
        <taxon>Myxiniformes</taxon>
        <taxon>Myxinidae</taxon>
        <taxon>Eptatretinae</taxon>
        <taxon>Eptatretus</taxon>
    </lineage>
</organism>
<evidence type="ECO:0000256" key="10">
    <source>
        <dbReference type="ARBA" id="ARBA00022990"/>
    </source>
</evidence>
<reference evidence="15" key="2">
    <citation type="submission" date="2025-09" db="UniProtKB">
        <authorList>
            <consortium name="Ensembl"/>
        </authorList>
    </citation>
    <scope>IDENTIFICATION</scope>
</reference>
<evidence type="ECO:0000256" key="8">
    <source>
        <dbReference type="ARBA" id="ARBA00022792"/>
    </source>
</evidence>
<dbReference type="PANTHER" id="PTHR12485">
    <property type="entry name" value="NADH-UBIQUINONE OXIDOREDUCTASE SUBUNIT B"/>
    <property type="match status" value="1"/>
</dbReference>
<keyword evidence="7" id="KW-0679">Respiratory chain</keyword>
<reference evidence="15" key="1">
    <citation type="submission" date="2025-08" db="UniProtKB">
        <authorList>
            <consortium name="Ensembl"/>
        </authorList>
    </citation>
    <scope>IDENTIFICATION</scope>
</reference>
<comment type="function">
    <text evidence="1">Accessory subunit of the mitochondrial membrane respiratory chain NADH dehydrogenase (Complex I), that is believed not to be involved in catalysis. Complex I functions in the transfer of electrons from NADH to the respiratory chain. The immediate electron acceptor for the enzyme is believed to be ubiquinone.</text>
</comment>
<evidence type="ECO:0000256" key="12">
    <source>
        <dbReference type="ARBA" id="ARBA00023136"/>
    </source>
</evidence>
<dbReference type="Proteomes" id="UP000694388">
    <property type="component" value="Unplaced"/>
</dbReference>
<evidence type="ECO:0000256" key="1">
    <source>
        <dbReference type="ARBA" id="ARBA00003195"/>
    </source>
</evidence>
<evidence type="ECO:0000313" key="15">
    <source>
        <dbReference type="Ensembl" id="ENSEBUP00000004578.1"/>
    </source>
</evidence>
<dbReference type="Ensembl" id="ENSEBUT00000005017.1">
    <property type="protein sequence ID" value="ENSEBUP00000004578.1"/>
    <property type="gene ID" value="ENSEBUG00000003199.1"/>
</dbReference>
<dbReference type="GO" id="GO:0005743">
    <property type="term" value="C:mitochondrial inner membrane"/>
    <property type="evidence" value="ECO:0007669"/>
    <property type="project" value="UniProtKB-SubCell"/>
</dbReference>
<evidence type="ECO:0000256" key="3">
    <source>
        <dbReference type="ARBA" id="ARBA00005482"/>
    </source>
</evidence>
<keyword evidence="10" id="KW-0007">Acetylation</keyword>
<evidence type="ECO:0000256" key="11">
    <source>
        <dbReference type="ARBA" id="ARBA00023128"/>
    </source>
</evidence>
<evidence type="ECO:0000256" key="2">
    <source>
        <dbReference type="ARBA" id="ARBA00004443"/>
    </source>
</evidence>